<comment type="caution">
    <text evidence="2">The sequence shown here is derived from an EMBL/GenBank/DDBJ whole genome shotgun (WGS) entry which is preliminary data.</text>
</comment>
<organism evidence="2 3">
    <name type="scientific">Terrabacter terrigena</name>
    <dbReference type="NCBI Taxonomy" id="574718"/>
    <lineage>
        <taxon>Bacteria</taxon>
        <taxon>Bacillati</taxon>
        <taxon>Actinomycetota</taxon>
        <taxon>Actinomycetes</taxon>
        <taxon>Micrococcales</taxon>
        <taxon>Intrasporangiaceae</taxon>
        <taxon>Terrabacter</taxon>
    </lineage>
</organism>
<dbReference type="Proteomes" id="UP001597046">
    <property type="component" value="Unassembled WGS sequence"/>
</dbReference>
<keyword evidence="3" id="KW-1185">Reference proteome</keyword>
<evidence type="ECO:0000256" key="1">
    <source>
        <dbReference type="SAM" id="MobiDB-lite"/>
    </source>
</evidence>
<gene>
    <name evidence="2" type="ORF">ACFQ2V_03180</name>
</gene>
<reference evidence="3" key="1">
    <citation type="journal article" date="2019" name="Int. J. Syst. Evol. Microbiol.">
        <title>The Global Catalogue of Microorganisms (GCM) 10K type strain sequencing project: providing services to taxonomists for standard genome sequencing and annotation.</title>
        <authorList>
            <consortium name="The Broad Institute Genomics Platform"/>
            <consortium name="The Broad Institute Genome Sequencing Center for Infectious Disease"/>
            <person name="Wu L."/>
            <person name="Ma J."/>
        </authorList>
    </citation>
    <scope>NUCLEOTIDE SEQUENCE [LARGE SCALE GENOMIC DNA]</scope>
    <source>
        <strain evidence="3">CCUG 57508</strain>
    </source>
</reference>
<sequence>MEVTPETVATLRDASPEATTETPAVEDGVRSQLPSGRLLTSKALDALFAQGSFRARAHLAADSDTVVLVALGQ</sequence>
<dbReference type="RefSeq" id="WP_386050637.1">
    <property type="nucleotide sequence ID" value="NZ_JBHTKH010000001.1"/>
</dbReference>
<evidence type="ECO:0000313" key="2">
    <source>
        <dbReference type="EMBL" id="MFD1053298.1"/>
    </source>
</evidence>
<name>A0ABW3MRU7_9MICO</name>
<feature type="region of interest" description="Disordered" evidence="1">
    <location>
        <begin position="1"/>
        <end position="32"/>
    </location>
</feature>
<accession>A0ABW3MRU7</accession>
<proteinExistence type="predicted"/>
<dbReference type="EMBL" id="JBHTKH010000001">
    <property type="protein sequence ID" value="MFD1053298.1"/>
    <property type="molecule type" value="Genomic_DNA"/>
</dbReference>
<evidence type="ECO:0000313" key="3">
    <source>
        <dbReference type="Proteomes" id="UP001597046"/>
    </source>
</evidence>
<protein>
    <submittedName>
        <fullName evidence="2">Uncharacterized protein</fullName>
    </submittedName>
</protein>